<reference evidence="3" key="2">
    <citation type="submission" date="2024-05" db="EMBL/GenBank/DDBJ databases">
        <title>Rhodohalobacter halophilus gen. nov., sp. nov., a moderately halophilic member of the family Balneolaceae.</title>
        <authorList>
            <person name="Xia J."/>
        </authorList>
    </citation>
    <scope>NUCLEOTIDE SEQUENCE</scope>
    <source>
        <strain evidence="3">WB101</strain>
    </source>
</reference>
<dbReference type="Proteomes" id="UP001165366">
    <property type="component" value="Unassembled WGS sequence"/>
</dbReference>
<feature type="domain" description="Gfo/Idh/MocA-like oxidoreductase N-terminal" evidence="1">
    <location>
        <begin position="49"/>
        <end position="174"/>
    </location>
</feature>
<evidence type="ECO:0000313" key="4">
    <source>
        <dbReference type="Proteomes" id="UP001165366"/>
    </source>
</evidence>
<organism evidence="3 4">
    <name type="scientific">Rhodohalobacter sulfatireducens</name>
    <dbReference type="NCBI Taxonomy" id="2911366"/>
    <lineage>
        <taxon>Bacteria</taxon>
        <taxon>Pseudomonadati</taxon>
        <taxon>Balneolota</taxon>
        <taxon>Balneolia</taxon>
        <taxon>Balneolales</taxon>
        <taxon>Balneolaceae</taxon>
        <taxon>Rhodohalobacter</taxon>
    </lineage>
</organism>
<proteinExistence type="predicted"/>
<dbReference type="EMBL" id="JAKLWS010000010">
    <property type="protein sequence ID" value="MCG2588863.1"/>
    <property type="molecule type" value="Genomic_DNA"/>
</dbReference>
<dbReference type="InterPro" id="IPR055170">
    <property type="entry name" value="GFO_IDH_MocA-like_dom"/>
</dbReference>
<dbReference type="Gene3D" id="3.40.50.720">
    <property type="entry name" value="NAD(P)-binding Rossmann-like Domain"/>
    <property type="match status" value="1"/>
</dbReference>
<sequence length="454" mass="50456">MKKDKNLINNRISRRDFVKAASAFTAGGFMLGSLPLSASAYAGASDTLKLAIIGCGNRGTGAVANALDAADGVQLVAMADIYEDRLNNSYNILSQRHAGTEKVMVPDENKFIGFDAYKDAISIADVVILTTPTFWRPLHYEEAVRQGKHIFMEKPVAVDPAGVRRVLESAKIAKQKNLNVVVGLQRRYSNKYREIHSRIRDGEIGDVVSGNIYWMEGAFGSVRWEPSWSELEMQIRNQFQFFWTSGGQVLDQLIHNIDIANWYVGSHPISAQGMGGRVEEITGKDTGQVYDHNFIEYTYPGGVMVSAQARRQRNTFTKVAERIVGSKGIAMTQGFADYGIISDLNDNVLFDYHGSTETNPYVQEHAELFDAIRNGKTLDNTERAAHTTMTAILGFMATYSGQTLTWDEALNSDMRFYPDHKFLPEEVNYDTPALVSKGEDGYYPVPTPGITQVV</sequence>
<dbReference type="RefSeq" id="WP_237853852.1">
    <property type="nucleotide sequence ID" value="NZ_JAKLWS010000010.1"/>
</dbReference>
<evidence type="ECO:0000259" key="1">
    <source>
        <dbReference type="Pfam" id="PF01408"/>
    </source>
</evidence>
<name>A0ABS9KDG5_9BACT</name>
<dbReference type="InterPro" id="IPR036291">
    <property type="entry name" value="NAD(P)-bd_dom_sf"/>
</dbReference>
<dbReference type="Pfam" id="PF01408">
    <property type="entry name" value="GFO_IDH_MocA"/>
    <property type="match status" value="1"/>
</dbReference>
<dbReference type="Pfam" id="PF22725">
    <property type="entry name" value="GFO_IDH_MocA_C3"/>
    <property type="match status" value="1"/>
</dbReference>
<comment type="caution">
    <text evidence="3">The sequence shown here is derived from an EMBL/GenBank/DDBJ whole genome shotgun (WGS) entry which is preliminary data.</text>
</comment>
<feature type="domain" description="GFO/IDH/MocA-like oxidoreductase" evidence="2">
    <location>
        <begin position="192"/>
        <end position="329"/>
    </location>
</feature>
<dbReference type="InterPro" id="IPR000683">
    <property type="entry name" value="Gfo/Idh/MocA-like_OxRdtase_N"/>
</dbReference>
<dbReference type="SUPFAM" id="SSF55347">
    <property type="entry name" value="Glyceraldehyde-3-phosphate dehydrogenase-like, C-terminal domain"/>
    <property type="match status" value="1"/>
</dbReference>
<dbReference type="InterPro" id="IPR006311">
    <property type="entry name" value="TAT_signal"/>
</dbReference>
<dbReference type="InterPro" id="IPR050463">
    <property type="entry name" value="Gfo/Idh/MocA_oxidrdct_glycsds"/>
</dbReference>
<gene>
    <name evidence="3" type="ORF">L6773_09815</name>
</gene>
<accession>A0ABS9KDG5</accession>
<evidence type="ECO:0000259" key="2">
    <source>
        <dbReference type="Pfam" id="PF22725"/>
    </source>
</evidence>
<dbReference type="PROSITE" id="PS51318">
    <property type="entry name" value="TAT"/>
    <property type="match status" value="1"/>
</dbReference>
<dbReference type="SUPFAM" id="SSF51735">
    <property type="entry name" value="NAD(P)-binding Rossmann-fold domains"/>
    <property type="match status" value="1"/>
</dbReference>
<reference evidence="3" key="1">
    <citation type="submission" date="2022-01" db="EMBL/GenBank/DDBJ databases">
        <authorList>
            <person name="Wang Y."/>
        </authorList>
    </citation>
    <scope>NUCLEOTIDE SEQUENCE</scope>
    <source>
        <strain evidence="3">WB101</strain>
    </source>
</reference>
<dbReference type="PANTHER" id="PTHR43818:SF5">
    <property type="entry name" value="OXIDOREDUCTASE FAMILY PROTEIN"/>
    <property type="match status" value="1"/>
</dbReference>
<protein>
    <submittedName>
        <fullName evidence="3">Gfo/Idh/MocA family oxidoreductase</fullName>
    </submittedName>
</protein>
<dbReference type="Gene3D" id="3.30.360.10">
    <property type="entry name" value="Dihydrodipicolinate Reductase, domain 2"/>
    <property type="match status" value="1"/>
</dbReference>
<keyword evidence="4" id="KW-1185">Reference proteome</keyword>
<dbReference type="PANTHER" id="PTHR43818">
    <property type="entry name" value="BCDNA.GH03377"/>
    <property type="match status" value="1"/>
</dbReference>
<evidence type="ECO:0000313" key="3">
    <source>
        <dbReference type="EMBL" id="MCG2588863.1"/>
    </source>
</evidence>